<comment type="caution">
    <text evidence="3">The sequence shown here is derived from an EMBL/GenBank/DDBJ whole genome shotgun (WGS) entry which is preliminary data.</text>
</comment>
<protein>
    <recommendedName>
        <fullName evidence="2">MULE transposase domain-containing protein</fullName>
    </recommendedName>
</protein>
<organism evidence="3 4">
    <name type="scientific">Pisum sativum</name>
    <name type="common">Garden pea</name>
    <name type="synonym">Lathyrus oleraceus</name>
    <dbReference type="NCBI Taxonomy" id="3888"/>
    <lineage>
        <taxon>Eukaryota</taxon>
        <taxon>Viridiplantae</taxon>
        <taxon>Streptophyta</taxon>
        <taxon>Embryophyta</taxon>
        <taxon>Tracheophyta</taxon>
        <taxon>Spermatophyta</taxon>
        <taxon>Magnoliopsida</taxon>
        <taxon>eudicotyledons</taxon>
        <taxon>Gunneridae</taxon>
        <taxon>Pentapetalae</taxon>
        <taxon>rosids</taxon>
        <taxon>fabids</taxon>
        <taxon>Fabales</taxon>
        <taxon>Fabaceae</taxon>
        <taxon>Papilionoideae</taxon>
        <taxon>50 kb inversion clade</taxon>
        <taxon>NPAAA clade</taxon>
        <taxon>Hologalegina</taxon>
        <taxon>IRL clade</taxon>
        <taxon>Fabeae</taxon>
        <taxon>Lathyrus</taxon>
    </lineage>
</organism>
<sequence length="363" mass="41395">MIINYASDELGSNDPDASDGEKEPKYPRSFIGVDGCHLKTKYGGTLLIAIGKDPNDQYYPITFGVCETKTKESWRWLLTLLLEDIGQEKIWVFISDQQKGLIPVFEELFERVEHRLCLRNLYANFKNKFGGGTQIRDLMMDATKATYIQACDAKMKELKELNMKAWEWLSGIPTKAWCFRNQSPEDFVDDYYSKDTYEKCYGYNISPINGQDMWSEVDMEEMLPPSYKRGPRRPKKLRRMEPDEDPNKEQPQPNETQIDVDPEFEMLAANLAASFEATQTQPNLNVNGLVAFAPSQPNHSALVTSAQGEHVTYSQIDDVLDYILSAPVPTTDDVPAAPAYTTPRVLKPVDFNIPFHNDLELFC</sequence>
<evidence type="ECO:0000313" key="3">
    <source>
        <dbReference type="EMBL" id="KAI5401015.1"/>
    </source>
</evidence>
<keyword evidence="4" id="KW-1185">Reference proteome</keyword>
<dbReference type="Pfam" id="PF10551">
    <property type="entry name" value="MULE"/>
    <property type="match status" value="1"/>
</dbReference>
<feature type="domain" description="MULE transposase" evidence="2">
    <location>
        <begin position="31"/>
        <end position="124"/>
    </location>
</feature>
<dbReference type="AlphaFoldDB" id="A0A9D5ACW4"/>
<proteinExistence type="predicted"/>
<dbReference type="EMBL" id="JAMSHJ010000006">
    <property type="protein sequence ID" value="KAI5401015.1"/>
    <property type="molecule type" value="Genomic_DNA"/>
</dbReference>
<evidence type="ECO:0000313" key="4">
    <source>
        <dbReference type="Proteomes" id="UP001058974"/>
    </source>
</evidence>
<feature type="compositionally biased region" description="Basic and acidic residues" evidence="1">
    <location>
        <begin position="239"/>
        <end position="248"/>
    </location>
</feature>
<dbReference type="Gramene" id="Psat06G0574200-T1">
    <property type="protein sequence ID" value="KAI5401015.1"/>
    <property type="gene ID" value="KIW84_065742"/>
</dbReference>
<dbReference type="PANTHER" id="PTHR31973:SF187">
    <property type="entry name" value="MUTATOR TRANSPOSASE MUDRA PROTEIN"/>
    <property type="match status" value="1"/>
</dbReference>
<feature type="compositionally biased region" description="Basic residues" evidence="1">
    <location>
        <begin position="229"/>
        <end position="238"/>
    </location>
</feature>
<evidence type="ECO:0000259" key="2">
    <source>
        <dbReference type="Pfam" id="PF10551"/>
    </source>
</evidence>
<evidence type="ECO:0000256" key="1">
    <source>
        <dbReference type="SAM" id="MobiDB-lite"/>
    </source>
</evidence>
<feature type="region of interest" description="Disordered" evidence="1">
    <location>
        <begin position="224"/>
        <end position="256"/>
    </location>
</feature>
<gene>
    <name evidence="3" type="ORF">KIW84_065742</name>
</gene>
<dbReference type="InterPro" id="IPR018289">
    <property type="entry name" value="MULE_transposase_dom"/>
</dbReference>
<feature type="region of interest" description="Disordered" evidence="1">
    <location>
        <begin position="1"/>
        <end position="24"/>
    </location>
</feature>
<dbReference type="PANTHER" id="PTHR31973">
    <property type="entry name" value="POLYPROTEIN, PUTATIVE-RELATED"/>
    <property type="match status" value="1"/>
</dbReference>
<dbReference type="Proteomes" id="UP001058974">
    <property type="component" value="Chromosome 6"/>
</dbReference>
<accession>A0A9D5ACW4</accession>
<name>A0A9D5ACW4_PEA</name>
<reference evidence="3 4" key="1">
    <citation type="journal article" date="2022" name="Nat. Genet.">
        <title>Improved pea reference genome and pan-genome highlight genomic features and evolutionary characteristics.</title>
        <authorList>
            <person name="Yang T."/>
            <person name="Liu R."/>
            <person name="Luo Y."/>
            <person name="Hu S."/>
            <person name="Wang D."/>
            <person name="Wang C."/>
            <person name="Pandey M.K."/>
            <person name="Ge S."/>
            <person name="Xu Q."/>
            <person name="Li N."/>
            <person name="Li G."/>
            <person name="Huang Y."/>
            <person name="Saxena R.K."/>
            <person name="Ji Y."/>
            <person name="Li M."/>
            <person name="Yan X."/>
            <person name="He Y."/>
            <person name="Liu Y."/>
            <person name="Wang X."/>
            <person name="Xiang C."/>
            <person name="Varshney R.K."/>
            <person name="Ding H."/>
            <person name="Gao S."/>
            <person name="Zong X."/>
        </authorList>
    </citation>
    <scope>NUCLEOTIDE SEQUENCE [LARGE SCALE GENOMIC DNA]</scope>
    <source>
        <strain evidence="3 4">cv. Zhongwan 6</strain>
    </source>
</reference>